<evidence type="ECO:0000256" key="1">
    <source>
        <dbReference type="SAM" id="SignalP"/>
    </source>
</evidence>
<sequence>MTRIKKAGLIGFCFLLTSISASAQNKIDFSPLNDLVKRQIPSL</sequence>
<keyword evidence="1" id="KW-0732">Signal</keyword>
<keyword evidence="3" id="KW-1185">Reference proteome</keyword>
<dbReference type="Proteomes" id="UP001155483">
    <property type="component" value="Unassembled WGS sequence"/>
</dbReference>
<evidence type="ECO:0000313" key="2">
    <source>
        <dbReference type="EMBL" id="MCU7552630.1"/>
    </source>
</evidence>
<name>A0A9X2Y0D7_9BACT</name>
<dbReference type="AlphaFoldDB" id="A0A9X2Y0D7"/>
<comment type="caution">
    <text evidence="2">The sequence shown here is derived from an EMBL/GenBank/DDBJ whole genome shotgun (WGS) entry which is preliminary data.</text>
</comment>
<dbReference type="RefSeq" id="WP_279300067.1">
    <property type="nucleotide sequence ID" value="NZ_JAOTIF010000039.1"/>
</dbReference>
<evidence type="ECO:0000313" key="3">
    <source>
        <dbReference type="Proteomes" id="UP001155483"/>
    </source>
</evidence>
<gene>
    <name evidence="2" type="ORF">OCK74_26155</name>
</gene>
<feature type="chain" id="PRO_5040835243" evidence="1">
    <location>
        <begin position="24"/>
        <end position="43"/>
    </location>
</feature>
<accession>A0A9X2Y0D7</accession>
<reference evidence="2" key="1">
    <citation type="submission" date="2022-09" db="EMBL/GenBank/DDBJ databases">
        <authorList>
            <person name="Yuan C."/>
            <person name="Ke Z."/>
        </authorList>
    </citation>
    <scope>NUCLEOTIDE SEQUENCE</scope>
    <source>
        <strain evidence="2">LB-8</strain>
    </source>
</reference>
<feature type="signal peptide" evidence="1">
    <location>
        <begin position="1"/>
        <end position="23"/>
    </location>
</feature>
<dbReference type="EMBL" id="JAOTIF010000039">
    <property type="protein sequence ID" value="MCU7552630.1"/>
    <property type="molecule type" value="Genomic_DNA"/>
</dbReference>
<organism evidence="2 3">
    <name type="scientific">Paraflavisolibacter caeni</name>
    <dbReference type="NCBI Taxonomy" id="2982496"/>
    <lineage>
        <taxon>Bacteria</taxon>
        <taxon>Pseudomonadati</taxon>
        <taxon>Bacteroidota</taxon>
        <taxon>Chitinophagia</taxon>
        <taxon>Chitinophagales</taxon>
        <taxon>Chitinophagaceae</taxon>
        <taxon>Paraflavisolibacter</taxon>
    </lineage>
</organism>
<proteinExistence type="predicted"/>
<reference evidence="2" key="2">
    <citation type="submission" date="2023-04" db="EMBL/GenBank/DDBJ databases">
        <title>Paracnuella aquatica gen. nov., sp. nov., a member of the family Chitinophagaceae isolated from a hot spring.</title>
        <authorList>
            <person name="Wang C."/>
        </authorList>
    </citation>
    <scope>NUCLEOTIDE SEQUENCE</scope>
    <source>
        <strain evidence="2">LB-8</strain>
    </source>
</reference>
<protein>
    <submittedName>
        <fullName evidence="2">Uncharacterized protein</fullName>
    </submittedName>
</protein>